<organism evidence="1">
    <name type="scientific">Guillardia theta (strain CCMP2712)</name>
    <name type="common">Cryptophyte</name>
    <dbReference type="NCBI Taxonomy" id="905079"/>
    <lineage>
        <taxon>Eukaryota</taxon>
        <taxon>Cryptophyceae</taxon>
        <taxon>Pyrenomonadales</taxon>
        <taxon>Geminigeraceae</taxon>
        <taxon>Guillardia</taxon>
    </lineage>
</organism>
<dbReference type="Proteomes" id="UP000011087">
    <property type="component" value="Unassembled WGS sequence"/>
</dbReference>
<dbReference type="EnsemblProtists" id="EKX48444">
    <property type="protein sequence ID" value="EKX48444"/>
    <property type="gene ID" value="GUITHDRAFT_151749"/>
</dbReference>
<gene>
    <name evidence="1" type="ORF">GUITHDRAFT_151749</name>
</gene>
<reference evidence="2" key="3">
    <citation type="submission" date="2015-06" db="UniProtKB">
        <authorList>
            <consortium name="EnsemblProtists"/>
        </authorList>
    </citation>
    <scope>IDENTIFICATION</scope>
</reference>
<dbReference type="HOGENOM" id="CLU_2745420_0_0_1"/>
<proteinExistence type="predicted"/>
<sequence length="71" mass="7365">MLFQIAPTQKLAYGFVSGVFGCAATGNTDEDMGAVTICPDAPMTNNGPRIDWLAPQFQGDSGAYAAPVAIL</sequence>
<dbReference type="RefSeq" id="XP_005835424.1">
    <property type="nucleotide sequence ID" value="XM_005835367.1"/>
</dbReference>
<dbReference type="PaxDb" id="55529-EKX48444"/>
<reference evidence="3" key="2">
    <citation type="submission" date="2012-11" db="EMBL/GenBank/DDBJ databases">
        <authorList>
            <person name="Kuo A."/>
            <person name="Curtis B.A."/>
            <person name="Tanifuji G."/>
            <person name="Burki F."/>
            <person name="Gruber A."/>
            <person name="Irimia M."/>
            <person name="Maruyama S."/>
            <person name="Arias M.C."/>
            <person name="Ball S.G."/>
            <person name="Gile G.H."/>
            <person name="Hirakawa Y."/>
            <person name="Hopkins J.F."/>
            <person name="Rensing S.A."/>
            <person name="Schmutz J."/>
            <person name="Symeonidi A."/>
            <person name="Elias M."/>
            <person name="Eveleigh R.J."/>
            <person name="Herman E.K."/>
            <person name="Klute M.J."/>
            <person name="Nakayama T."/>
            <person name="Obornik M."/>
            <person name="Reyes-Prieto A."/>
            <person name="Armbrust E.V."/>
            <person name="Aves S.J."/>
            <person name="Beiko R.G."/>
            <person name="Coutinho P."/>
            <person name="Dacks J.B."/>
            <person name="Durnford D.G."/>
            <person name="Fast N.M."/>
            <person name="Green B.R."/>
            <person name="Grisdale C."/>
            <person name="Hempe F."/>
            <person name="Henrissat B."/>
            <person name="Hoppner M.P."/>
            <person name="Ishida K.-I."/>
            <person name="Kim E."/>
            <person name="Koreny L."/>
            <person name="Kroth P.G."/>
            <person name="Liu Y."/>
            <person name="Malik S.-B."/>
            <person name="Maier U.G."/>
            <person name="McRose D."/>
            <person name="Mock T."/>
            <person name="Neilson J.A."/>
            <person name="Onodera N.T."/>
            <person name="Poole A.M."/>
            <person name="Pritham E.J."/>
            <person name="Richards T.A."/>
            <person name="Rocap G."/>
            <person name="Roy S.W."/>
            <person name="Sarai C."/>
            <person name="Schaack S."/>
            <person name="Shirato S."/>
            <person name="Slamovits C.H."/>
            <person name="Spencer D.F."/>
            <person name="Suzuki S."/>
            <person name="Worden A.Z."/>
            <person name="Zauner S."/>
            <person name="Barry K."/>
            <person name="Bell C."/>
            <person name="Bharti A.K."/>
            <person name="Crow J.A."/>
            <person name="Grimwood J."/>
            <person name="Kramer R."/>
            <person name="Lindquist E."/>
            <person name="Lucas S."/>
            <person name="Salamov A."/>
            <person name="McFadden G.I."/>
            <person name="Lane C.E."/>
            <person name="Keeling P.J."/>
            <person name="Gray M.W."/>
            <person name="Grigoriev I.V."/>
            <person name="Archibald J.M."/>
        </authorList>
    </citation>
    <scope>NUCLEOTIDE SEQUENCE</scope>
    <source>
        <strain evidence="3">CCMP2712</strain>
    </source>
</reference>
<protein>
    <submittedName>
        <fullName evidence="1 2">Uncharacterized protein</fullName>
    </submittedName>
</protein>
<keyword evidence="3" id="KW-1185">Reference proteome</keyword>
<evidence type="ECO:0000313" key="1">
    <source>
        <dbReference type="EMBL" id="EKX48444.1"/>
    </source>
</evidence>
<accession>L1JJW9</accession>
<dbReference type="EMBL" id="JH992985">
    <property type="protein sequence ID" value="EKX48444.1"/>
    <property type="molecule type" value="Genomic_DNA"/>
</dbReference>
<dbReference type="KEGG" id="gtt:GUITHDRAFT_151749"/>
<dbReference type="GeneID" id="17305331"/>
<reference evidence="1 3" key="1">
    <citation type="journal article" date="2012" name="Nature">
        <title>Algal genomes reveal evolutionary mosaicism and the fate of nucleomorphs.</title>
        <authorList>
            <consortium name="DOE Joint Genome Institute"/>
            <person name="Curtis B.A."/>
            <person name="Tanifuji G."/>
            <person name="Burki F."/>
            <person name="Gruber A."/>
            <person name="Irimia M."/>
            <person name="Maruyama S."/>
            <person name="Arias M.C."/>
            <person name="Ball S.G."/>
            <person name="Gile G.H."/>
            <person name="Hirakawa Y."/>
            <person name="Hopkins J.F."/>
            <person name="Kuo A."/>
            <person name="Rensing S.A."/>
            <person name="Schmutz J."/>
            <person name="Symeonidi A."/>
            <person name="Elias M."/>
            <person name="Eveleigh R.J."/>
            <person name="Herman E.K."/>
            <person name="Klute M.J."/>
            <person name="Nakayama T."/>
            <person name="Obornik M."/>
            <person name="Reyes-Prieto A."/>
            <person name="Armbrust E.V."/>
            <person name="Aves S.J."/>
            <person name="Beiko R.G."/>
            <person name="Coutinho P."/>
            <person name="Dacks J.B."/>
            <person name="Durnford D.G."/>
            <person name="Fast N.M."/>
            <person name="Green B.R."/>
            <person name="Grisdale C.J."/>
            <person name="Hempel F."/>
            <person name="Henrissat B."/>
            <person name="Hoppner M.P."/>
            <person name="Ishida K."/>
            <person name="Kim E."/>
            <person name="Koreny L."/>
            <person name="Kroth P.G."/>
            <person name="Liu Y."/>
            <person name="Malik S.B."/>
            <person name="Maier U.G."/>
            <person name="McRose D."/>
            <person name="Mock T."/>
            <person name="Neilson J.A."/>
            <person name="Onodera N.T."/>
            <person name="Poole A.M."/>
            <person name="Pritham E.J."/>
            <person name="Richards T.A."/>
            <person name="Rocap G."/>
            <person name="Roy S.W."/>
            <person name="Sarai C."/>
            <person name="Schaack S."/>
            <person name="Shirato S."/>
            <person name="Slamovits C.H."/>
            <person name="Spencer D.F."/>
            <person name="Suzuki S."/>
            <person name="Worden A.Z."/>
            <person name="Zauner S."/>
            <person name="Barry K."/>
            <person name="Bell C."/>
            <person name="Bharti A.K."/>
            <person name="Crow J.A."/>
            <person name="Grimwood J."/>
            <person name="Kramer R."/>
            <person name="Lindquist E."/>
            <person name="Lucas S."/>
            <person name="Salamov A."/>
            <person name="McFadden G.I."/>
            <person name="Lane C.E."/>
            <person name="Keeling P.J."/>
            <person name="Gray M.W."/>
            <person name="Grigoriev I.V."/>
            <person name="Archibald J.M."/>
        </authorList>
    </citation>
    <scope>NUCLEOTIDE SEQUENCE</scope>
    <source>
        <strain evidence="1 3">CCMP2712</strain>
    </source>
</reference>
<name>L1JJW9_GUITC</name>
<dbReference type="AlphaFoldDB" id="L1JJW9"/>
<evidence type="ECO:0000313" key="2">
    <source>
        <dbReference type="EnsemblProtists" id="EKX48444"/>
    </source>
</evidence>
<evidence type="ECO:0000313" key="3">
    <source>
        <dbReference type="Proteomes" id="UP000011087"/>
    </source>
</evidence>